<keyword evidence="2" id="KW-1185">Reference proteome</keyword>
<protein>
    <recommendedName>
        <fullName evidence="3">Flagellar protein FlgN</fullName>
    </recommendedName>
</protein>
<comment type="caution">
    <text evidence="1">The sequence shown here is derived from an EMBL/GenBank/DDBJ whole genome shotgun (WGS) entry which is preliminary data.</text>
</comment>
<gene>
    <name evidence="1" type="ORF">EEJ31_02530</name>
</gene>
<dbReference type="OrthoDB" id="4979236at2"/>
<evidence type="ECO:0008006" key="3">
    <source>
        <dbReference type="Google" id="ProtNLM"/>
    </source>
</evidence>
<evidence type="ECO:0000313" key="1">
    <source>
        <dbReference type="EMBL" id="RNE66686.1"/>
    </source>
</evidence>
<organism evidence="1 2">
    <name type="scientific">Cryobacterium tepidiphilum</name>
    <dbReference type="NCBI Taxonomy" id="2486026"/>
    <lineage>
        <taxon>Bacteria</taxon>
        <taxon>Bacillati</taxon>
        <taxon>Actinomycetota</taxon>
        <taxon>Actinomycetes</taxon>
        <taxon>Micrococcales</taxon>
        <taxon>Microbacteriaceae</taxon>
        <taxon>Cryobacterium</taxon>
    </lineage>
</organism>
<sequence length="101" mass="10770">MASLEQTTLEPHLAAWELVLDELEASLAMAGEPTTGWVPPAGLGLIPEALVERAQALNRAQRMRVAELESAKRETAAHLTALRSIPALRNTAASVYLDVAG</sequence>
<dbReference type="EMBL" id="RDSR01000003">
    <property type="protein sequence ID" value="RNE66686.1"/>
    <property type="molecule type" value="Genomic_DNA"/>
</dbReference>
<dbReference type="AlphaFoldDB" id="A0A3M8LME2"/>
<name>A0A3M8LME2_9MICO</name>
<dbReference type="Proteomes" id="UP000279859">
    <property type="component" value="Unassembled WGS sequence"/>
</dbReference>
<accession>A0A3M8LME2</accession>
<reference evidence="1 2" key="1">
    <citation type="submission" date="2018-11" db="EMBL/GenBank/DDBJ databases">
        <title>Cryobacterium sp. nov., isolated from rhizosphere soil of lettuce.</title>
        <authorList>
            <person name="Wang Y."/>
        </authorList>
    </citation>
    <scope>NUCLEOTIDE SEQUENCE [LARGE SCALE GENOMIC DNA]</scope>
    <source>
        <strain evidence="1 2">NEAU-85</strain>
    </source>
</reference>
<proteinExistence type="predicted"/>
<evidence type="ECO:0000313" key="2">
    <source>
        <dbReference type="Proteomes" id="UP000279859"/>
    </source>
</evidence>
<dbReference type="RefSeq" id="WP_123044726.1">
    <property type="nucleotide sequence ID" value="NZ_RDSR01000003.1"/>
</dbReference>